<feature type="region of interest" description="Disordered" evidence="1">
    <location>
        <begin position="1"/>
        <end position="34"/>
    </location>
</feature>
<dbReference type="AlphaFoldDB" id="A0A1F6NL40"/>
<dbReference type="Proteomes" id="UP000177803">
    <property type="component" value="Unassembled WGS sequence"/>
</dbReference>
<sequence>MHGETSYRTKIRTSPGSIKERPLTPAESNRMMKTEQKGKQIADAWKLLNMFKFSPDEVGAQKWAKQMKIAGIDLDTEMLNQMHDELKQNKDKNGPLKKAMLDNWDTVAGEMFFGLEAAETKQIKAENKVTEEMNAAMIARTQRYEEKKRQDAEKLANAQKIVAAQPSTYKKTATQPTETPTVAPKQGFFARLRNRLFPTKVVESTEPEIIIDDISSENLDTEPEVAGEYAPMPEQWELDSKNENEDAAEIANAVEDVVDKKISKETRRPKDWKKPLAKAAAAVGLYGVLNSSMNQQAQANNYEHATVGPITHQIDDTLALAETTPAGKLFSNKKDKAGKKTDKADKNELNEEEENQLATIKTDFETRPMTKTGMTTKERGRLRKDKRTAAREKLKLQSAKITQDIKTVFTPQSDSNQDTNDLLQNIGDSAAKFGANIFGHENNKANDKPVPPKKNKTARL</sequence>
<protein>
    <submittedName>
        <fullName evidence="2">Uncharacterized protein</fullName>
    </submittedName>
</protein>
<evidence type="ECO:0000313" key="3">
    <source>
        <dbReference type="Proteomes" id="UP000177803"/>
    </source>
</evidence>
<accession>A0A1F6NL40</accession>
<dbReference type="EMBL" id="MFQR01000012">
    <property type="protein sequence ID" value="OGH84579.1"/>
    <property type="molecule type" value="Genomic_DNA"/>
</dbReference>
<organism evidence="2 3">
    <name type="scientific">Candidatus Magasanikbacteria bacterium RIFOXYA2_FULL_44_8</name>
    <dbReference type="NCBI Taxonomy" id="1798696"/>
    <lineage>
        <taxon>Bacteria</taxon>
        <taxon>Candidatus Magasanikiibacteriota</taxon>
    </lineage>
</organism>
<evidence type="ECO:0000256" key="1">
    <source>
        <dbReference type="SAM" id="MobiDB-lite"/>
    </source>
</evidence>
<reference evidence="2 3" key="1">
    <citation type="journal article" date="2016" name="Nat. Commun.">
        <title>Thousands of microbial genomes shed light on interconnected biogeochemical processes in an aquifer system.</title>
        <authorList>
            <person name="Anantharaman K."/>
            <person name="Brown C.T."/>
            <person name="Hug L.A."/>
            <person name="Sharon I."/>
            <person name="Castelle C.J."/>
            <person name="Probst A.J."/>
            <person name="Thomas B.C."/>
            <person name="Singh A."/>
            <person name="Wilkins M.J."/>
            <person name="Karaoz U."/>
            <person name="Brodie E.L."/>
            <person name="Williams K.H."/>
            <person name="Hubbard S.S."/>
            <person name="Banfield J.F."/>
        </authorList>
    </citation>
    <scope>NUCLEOTIDE SEQUENCE [LARGE SCALE GENOMIC DNA]</scope>
</reference>
<feature type="compositionally biased region" description="Basic residues" evidence="1">
    <location>
        <begin position="451"/>
        <end position="460"/>
    </location>
</feature>
<proteinExistence type="predicted"/>
<feature type="region of interest" description="Disordered" evidence="1">
    <location>
        <begin position="437"/>
        <end position="460"/>
    </location>
</feature>
<evidence type="ECO:0000313" key="2">
    <source>
        <dbReference type="EMBL" id="OGH84579.1"/>
    </source>
</evidence>
<name>A0A1F6NL40_9BACT</name>
<gene>
    <name evidence="2" type="ORF">A2261_02985</name>
</gene>
<feature type="compositionally biased region" description="Basic and acidic residues" evidence="1">
    <location>
        <begin position="332"/>
        <end position="349"/>
    </location>
</feature>
<comment type="caution">
    <text evidence="2">The sequence shown here is derived from an EMBL/GenBank/DDBJ whole genome shotgun (WGS) entry which is preliminary data.</text>
</comment>
<feature type="region of interest" description="Disordered" evidence="1">
    <location>
        <begin position="329"/>
        <end position="354"/>
    </location>
</feature>